<name>A0ABV2RLL1_BRAJP</name>
<keyword evidence="2" id="KW-1185">Reference proteome</keyword>
<dbReference type="Proteomes" id="UP001549291">
    <property type="component" value="Unassembled WGS sequence"/>
</dbReference>
<evidence type="ECO:0000313" key="1">
    <source>
        <dbReference type="EMBL" id="MET4717175.1"/>
    </source>
</evidence>
<organism evidence="1 2">
    <name type="scientific">Bradyrhizobium japonicum</name>
    <dbReference type="NCBI Taxonomy" id="375"/>
    <lineage>
        <taxon>Bacteria</taxon>
        <taxon>Pseudomonadati</taxon>
        <taxon>Pseudomonadota</taxon>
        <taxon>Alphaproteobacteria</taxon>
        <taxon>Hyphomicrobiales</taxon>
        <taxon>Nitrobacteraceae</taxon>
        <taxon>Bradyrhizobium</taxon>
    </lineage>
</organism>
<dbReference type="EMBL" id="JBEPTQ010000002">
    <property type="protein sequence ID" value="MET4717175.1"/>
    <property type="molecule type" value="Genomic_DNA"/>
</dbReference>
<accession>A0ABV2RLL1</accession>
<protein>
    <submittedName>
        <fullName evidence="1">Uncharacterized protein</fullName>
    </submittedName>
</protein>
<reference evidence="1 2" key="1">
    <citation type="submission" date="2024-06" db="EMBL/GenBank/DDBJ databases">
        <title>Genomic Encyclopedia of Type Strains, Phase V (KMG-V): Genome sequencing to study the core and pangenomes of soil and plant-associated prokaryotes.</title>
        <authorList>
            <person name="Whitman W."/>
        </authorList>
    </citation>
    <scope>NUCLEOTIDE SEQUENCE [LARGE SCALE GENOMIC DNA]</scope>
    <source>
        <strain evidence="1 2">USDA 160</strain>
    </source>
</reference>
<evidence type="ECO:0000313" key="2">
    <source>
        <dbReference type="Proteomes" id="UP001549291"/>
    </source>
</evidence>
<comment type="caution">
    <text evidence="1">The sequence shown here is derived from an EMBL/GenBank/DDBJ whole genome shotgun (WGS) entry which is preliminary data.</text>
</comment>
<proteinExistence type="predicted"/>
<gene>
    <name evidence="1" type="ORF">ABIF63_001281</name>
</gene>
<dbReference type="GeneID" id="46492215"/>
<dbReference type="RefSeq" id="WP_028160473.1">
    <property type="nucleotide sequence ID" value="NZ_CP126005.1"/>
</dbReference>
<sequence>MEDIRLPRYVIDRLEQRWTSRLQQDAKTWSIDRKKPVQARHVQTDGSRVIPALGATELASAFNGCDWLYGRNE</sequence>